<dbReference type="PANTHER" id="PTHR37841:SF1">
    <property type="entry name" value="DUF3298 DOMAIN-CONTAINING PROTEIN"/>
    <property type="match status" value="1"/>
</dbReference>
<reference evidence="2 3" key="1">
    <citation type="submission" date="2024-10" db="EMBL/GenBank/DDBJ databases">
        <title>The Natural Products Discovery Center: Release of the First 8490 Sequenced Strains for Exploring Actinobacteria Biosynthetic Diversity.</title>
        <authorList>
            <person name="Kalkreuter E."/>
            <person name="Kautsar S.A."/>
            <person name="Yang D."/>
            <person name="Bader C.D."/>
            <person name="Teijaro C.N."/>
            <person name="Fluegel L."/>
            <person name="Davis C.M."/>
            <person name="Simpson J.R."/>
            <person name="Lauterbach L."/>
            <person name="Steele A.D."/>
            <person name="Gui C."/>
            <person name="Meng S."/>
            <person name="Li G."/>
            <person name="Viehrig K."/>
            <person name="Ye F."/>
            <person name="Su P."/>
            <person name="Kiefer A.F."/>
            <person name="Nichols A."/>
            <person name="Cepeda A.J."/>
            <person name="Yan W."/>
            <person name="Fan B."/>
            <person name="Jiang Y."/>
            <person name="Adhikari A."/>
            <person name="Zheng C.-J."/>
            <person name="Schuster L."/>
            <person name="Cowan T.M."/>
            <person name="Smanski M.J."/>
            <person name="Chevrette M.G."/>
            <person name="De Carvalho L.P.S."/>
            <person name="Shen B."/>
        </authorList>
    </citation>
    <scope>NUCLEOTIDE SEQUENCE [LARGE SCALE GENOMIC DNA]</scope>
    <source>
        <strain evidence="2 3">NPDC000087</strain>
    </source>
</reference>
<keyword evidence="3" id="KW-1185">Reference proteome</keyword>
<dbReference type="PANTHER" id="PTHR37841">
    <property type="entry name" value="GLR2918 PROTEIN"/>
    <property type="match status" value="1"/>
</dbReference>
<comment type="caution">
    <text evidence="2">The sequence shown here is derived from an EMBL/GenBank/DDBJ whole genome shotgun (WGS) entry which is preliminary data.</text>
</comment>
<proteinExistence type="predicted"/>
<dbReference type="Pfam" id="PF14903">
    <property type="entry name" value="WG_beta_rep"/>
    <property type="match status" value="3"/>
</dbReference>
<feature type="region of interest" description="Disordered" evidence="1">
    <location>
        <begin position="36"/>
        <end position="56"/>
    </location>
</feature>
<protein>
    <submittedName>
        <fullName evidence="2">WG repeat-containing protein</fullName>
    </submittedName>
</protein>
<evidence type="ECO:0000313" key="3">
    <source>
        <dbReference type="Proteomes" id="UP001602245"/>
    </source>
</evidence>
<accession>A0ABW6WH20</accession>
<dbReference type="EMBL" id="JBIAZU010000004">
    <property type="protein sequence ID" value="MFF5292569.1"/>
    <property type="molecule type" value="Genomic_DNA"/>
</dbReference>
<dbReference type="Proteomes" id="UP001602245">
    <property type="component" value="Unassembled WGS sequence"/>
</dbReference>
<name>A0ABW6WH20_9ACTN</name>
<feature type="compositionally biased region" description="Basic and acidic residues" evidence="1">
    <location>
        <begin position="44"/>
        <end position="56"/>
    </location>
</feature>
<dbReference type="InterPro" id="IPR032774">
    <property type="entry name" value="WG_beta_rep"/>
</dbReference>
<gene>
    <name evidence="2" type="ORF">ACFY35_24260</name>
</gene>
<sequence>MNHFETSLDLRKGADPELVERIEAALDTITKRTAGGSWGPYPRTSDEILGRAEPPRPIRDDKSGLWGYVGAVPPRYAQAQPFADGLAWVRRPESQTWELIDLSGATVIDASSGYLAAERFAEGLAWVSRDEAGGWYAIDRQNRLIIPGGFDDAKAFHHGLALVQRGGWGVIDRHGRVVVQPRYRAFVTPLVSGGPIEGFTDEGLAVVDAGDRFGVVDRGGQVIVPAEHAAVVIHPVAFLVGDQFGLWGALDRKGKPLVELKYKEQAEVVEQIERRLTDGRPVL</sequence>
<evidence type="ECO:0000313" key="2">
    <source>
        <dbReference type="EMBL" id="MFF5292569.1"/>
    </source>
</evidence>
<evidence type="ECO:0000256" key="1">
    <source>
        <dbReference type="SAM" id="MobiDB-lite"/>
    </source>
</evidence>
<organism evidence="2 3">
    <name type="scientific">Paractinoplanes globisporus</name>
    <dbReference type="NCBI Taxonomy" id="113565"/>
    <lineage>
        <taxon>Bacteria</taxon>
        <taxon>Bacillati</taxon>
        <taxon>Actinomycetota</taxon>
        <taxon>Actinomycetes</taxon>
        <taxon>Micromonosporales</taxon>
        <taxon>Micromonosporaceae</taxon>
        <taxon>Paractinoplanes</taxon>
    </lineage>
</organism>
<dbReference type="RefSeq" id="WP_387697436.1">
    <property type="nucleotide sequence ID" value="NZ_JBIAZU010000004.1"/>
</dbReference>